<evidence type="ECO:0000313" key="2">
    <source>
        <dbReference type="EMBL" id="TEB25517.1"/>
    </source>
</evidence>
<evidence type="ECO:0000256" key="1">
    <source>
        <dbReference type="SAM" id="MobiDB-lite"/>
    </source>
</evidence>
<feature type="compositionally biased region" description="Low complexity" evidence="1">
    <location>
        <begin position="10"/>
        <end position="20"/>
    </location>
</feature>
<proteinExistence type="predicted"/>
<feature type="region of interest" description="Disordered" evidence="1">
    <location>
        <begin position="113"/>
        <end position="153"/>
    </location>
</feature>
<dbReference type="Proteomes" id="UP000298030">
    <property type="component" value="Unassembled WGS sequence"/>
</dbReference>
<keyword evidence="3" id="KW-1185">Reference proteome</keyword>
<feature type="compositionally biased region" description="Basic and acidic residues" evidence="1">
    <location>
        <begin position="132"/>
        <end position="148"/>
    </location>
</feature>
<name>A0A4Y7SUH4_COPMI</name>
<sequence length="223" mass="24796">MDSPHLRIDSGPGPRSPGSPLLAAGRLDEPFTAHARSRARRLCQPPSLLESSLSPHLPSHLRPLNLPVHRRLEGLGVIRLKEPTAGRCGFEIEEPQRIWLDFHFLSDMFATISPPGRPSPAGKTRSRVSCTRTRENDDLHGPGFERKGSKASPSSILTSFPRLSDEAANDILHFGMQAAVILNLVQRRLGRIDVLHTEPLPWHAHRWNVCAQRAPKERLSNSP</sequence>
<dbReference type="EMBL" id="QPFP01000056">
    <property type="protein sequence ID" value="TEB25517.1"/>
    <property type="molecule type" value="Genomic_DNA"/>
</dbReference>
<reference evidence="2 3" key="1">
    <citation type="journal article" date="2019" name="Nat. Ecol. Evol.">
        <title>Megaphylogeny resolves global patterns of mushroom evolution.</title>
        <authorList>
            <person name="Varga T."/>
            <person name="Krizsan K."/>
            <person name="Foldi C."/>
            <person name="Dima B."/>
            <person name="Sanchez-Garcia M."/>
            <person name="Sanchez-Ramirez S."/>
            <person name="Szollosi G.J."/>
            <person name="Szarkandi J.G."/>
            <person name="Papp V."/>
            <person name="Albert L."/>
            <person name="Andreopoulos W."/>
            <person name="Angelini C."/>
            <person name="Antonin V."/>
            <person name="Barry K.W."/>
            <person name="Bougher N.L."/>
            <person name="Buchanan P."/>
            <person name="Buyck B."/>
            <person name="Bense V."/>
            <person name="Catcheside P."/>
            <person name="Chovatia M."/>
            <person name="Cooper J."/>
            <person name="Damon W."/>
            <person name="Desjardin D."/>
            <person name="Finy P."/>
            <person name="Geml J."/>
            <person name="Haridas S."/>
            <person name="Hughes K."/>
            <person name="Justo A."/>
            <person name="Karasinski D."/>
            <person name="Kautmanova I."/>
            <person name="Kiss B."/>
            <person name="Kocsube S."/>
            <person name="Kotiranta H."/>
            <person name="LaButti K.M."/>
            <person name="Lechner B.E."/>
            <person name="Liimatainen K."/>
            <person name="Lipzen A."/>
            <person name="Lukacs Z."/>
            <person name="Mihaltcheva S."/>
            <person name="Morgado L.N."/>
            <person name="Niskanen T."/>
            <person name="Noordeloos M.E."/>
            <person name="Ohm R.A."/>
            <person name="Ortiz-Santana B."/>
            <person name="Ovrebo C."/>
            <person name="Racz N."/>
            <person name="Riley R."/>
            <person name="Savchenko A."/>
            <person name="Shiryaev A."/>
            <person name="Soop K."/>
            <person name="Spirin V."/>
            <person name="Szebenyi C."/>
            <person name="Tomsovsky M."/>
            <person name="Tulloss R.E."/>
            <person name="Uehling J."/>
            <person name="Grigoriev I.V."/>
            <person name="Vagvolgyi C."/>
            <person name="Papp T."/>
            <person name="Martin F.M."/>
            <person name="Miettinen O."/>
            <person name="Hibbett D.S."/>
            <person name="Nagy L.G."/>
        </authorList>
    </citation>
    <scope>NUCLEOTIDE SEQUENCE [LARGE SCALE GENOMIC DNA]</scope>
    <source>
        <strain evidence="2 3">FP101781</strain>
    </source>
</reference>
<evidence type="ECO:0000313" key="3">
    <source>
        <dbReference type="Proteomes" id="UP000298030"/>
    </source>
</evidence>
<gene>
    <name evidence="2" type="ORF">FA13DRAFT_1158659</name>
</gene>
<accession>A0A4Y7SUH4</accession>
<organism evidence="2 3">
    <name type="scientific">Coprinellus micaceus</name>
    <name type="common">Glistening ink-cap mushroom</name>
    <name type="synonym">Coprinus micaceus</name>
    <dbReference type="NCBI Taxonomy" id="71717"/>
    <lineage>
        <taxon>Eukaryota</taxon>
        <taxon>Fungi</taxon>
        <taxon>Dikarya</taxon>
        <taxon>Basidiomycota</taxon>
        <taxon>Agaricomycotina</taxon>
        <taxon>Agaricomycetes</taxon>
        <taxon>Agaricomycetidae</taxon>
        <taxon>Agaricales</taxon>
        <taxon>Agaricineae</taxon>
        <taxon>Psathyrellaceae</taxon>
        <taxon>Coprinellus</taxon>
    </lineage>
</organism>
<dbReference type="AlphaFoldDB" id="A0A4Y7SUH4"/>
<feature type="region of interest" description="Disordered" evidence="1">
    <location>
        <begin position="1"/>
        <end position="24"/>
    </location>
</feature>
<protein>
    <submittedName>
        <fullName evidence="2">Uncharacterized protein</fullName>
    </submittedName>
</protein>
<comment type="caution">
    <text evidence="2">The sequence shown here is derived from an EMBL/GenBank/DDBJ whole genome shotgun (WGS) entry which is preliminary data.</text>
</comment>